<keyword evidence="1" id="KW-0808">Transferase</keyword>
<keyword evidence="2" id="KW-0547">Nucleotide-binding</keyword>
<dbReference type="KEGG" id="huw:FPZ11_07460"/>
<evidence type="ECO:0000256" key="1">
    <source>
        <dbReference type="ARBA" id="ARBA00022679"/>
    </source>
</evidence>
<name>A0A5B8M2N9_9MICO</name>
<dbReference type="GO" id="GO:0005524">
    <property type="term" value="F:ATP binding"/>
    <property type="evidence" value="ECO:0007669"/>
    <property type="project" value="UniProtKB-KW"/>
</dbReference>
<proteinExistence type="predicted"/>
<reference evidence="6 7" key="1">
    <citation type="submission" date="2019-07" db="EMBL/GenBank/DDBJ databases">
        <title>Full genome sequence of Humibacter sp. WJ7-1.</title>
        <authorList>
            <person name="Im W.-T."/>
        </authorList>
    </citation>
    <scope>NUCLEOTIDE SEQUENCE [LARGE SCALE GENOMIC DNA]</scope>
    <source>
        <strain evidence="6 7">WJ7-1</strain>
    </source>
</reference>
<accession>A0A5B8M2N9</accession>
<evidence type="ECO:0000256" key="4">
    <source>
        <dbReference type="ARBA" id="ARBA00022840"/>
    </source>
</evidence>
<organism evidence="6 7">
    <name type="scientific">Humibacter ginsenosidimutans</name>
    <dbReference type="NCBI Taxonomy" id="2599293"/>
    <lineage>
        <taxon>Bacteria</taxon>
        <taxon>Bacillati</taxon>
        <taxon>Actinomycetota</taxon>
        <taxon>Actinomycetes</taxon>
        <taxon>Micrococcales</taxon>
        <taxon>Microbacteriaceae</taxon>
        <taxon>Humibacter</taxon>
    </lineage>
</organism>
<dbReference type="RefSeq" id="WP_146319687.1">
    <property type="nucleotide sequence ID" value="NZ_CP042305.1"/>
</dbReference>
<gene>
    <name evidence="6" type="ORF">FPZ11_07460</name>
</gene>
<evidence type="ECO:0000313" key="7">
    <source>
        <dbReference type="Proteomes" id="UP000320216"/>
    </source>
</evidence>
<dbReference type="GO" id="GO:0016301">
    <property type="term" value="F:kinase activity"/>
    <property type="evidence" value="ECO:0007669"/>
    <property type="project" value="UniProtKB-KW"/>
</dbReference>
<dbReference type="AlphaFoldDB" id="A0A5B8M2N9"/>
<evidence type="ECO:0000313" key="6">
    <source>
        <dbReference type="EMBL" id="QDZ14613.1"/>
    </source>
</evidence>
<dbReference type="EMBL" id="CP042305">
    <property type="protein sequence ID" value="QDZ14613.1"/>
    <property type="molecule type" value="Genomic_DNA"/>
</dbReference>
<evidence type="ECO:0000256" key="2">
    <source>
        <dbReference type="ARBA" id="ARBA00022741"/>
    </source>
</evidence>
<sequence>MALLHRAQLTPSKLELVGGWIADQPFWQAGADPATLERVASFRFDDPAGEVGIETLIVRAGDTTLQVPLTYRAAPLPGGEASLIGTMEHSVLGTRYAYDAIGDPVYLAEAARVAATGGAEVEQYYEQDGERRIKPGDAHVRGNGHQDAAVPAVPVDAVAITVDSDPFASVARWSGGSLAVSRDLGAAPSEEFSAAPLRIVGDWADMHDVLVIAVSPDTRAA</sequence>
<evidence type="ECO:0000256" key="3">
    <source>
        <dbReference type="ARBA" id="ARBA00022777"/>
    </source>
</evidence>
<dbReference type="InterPro" id="IPR040999">
    <property type="entry name" value="Mak_N_cap"/>
</dbReference>
<protein>
    <recommendedName>
        <fullName evidence="5">Maltokinase N-terminal cap domain-containing protein</fullName>
    </recommendedName>
</protein>
<keyword evidence="4" id="KW-0067">ATP-binding</keyword>
<feature type="domain" description="Maltokinase N-terminal cap" evidence="5">
    <location>
        <begin position="20"/>
        <end position="103"/>
    </location>
</feature>
<keyword evidence="3" id="KW-0418">Kinase</keyword>
<keyword evidence="7" id="KW-1185">Reference proteome</keyword>
<dbReference type="Proteomes" id="UP000320216">
    <property type="component" value="Chromosome"/>
</dbReference>
<dbReference type="Pfam" id="PF18085">
    <property type="entry name" value="Mak_N_cap"/>
    <property type="match status" value="1"/>
</dbReference>
<evidence type="ECO:0000259" key="5">
    <source>
        <dbReference type="Pfam" id="PF18085"/>
    </source>
</evidence>
<dbReference type="OrthoDB" id="3787729at2"/>